<dbReference type="Proteomes" id="UP000252415">
    <property type="component" value="Unassembled WGS sequence"/>
</dbReference>
<dbReference type="AlphaFoldDB" id="A0A368W827"/>
<name>A0A368W827_9BACL</name>
<evidence type="ECO:0000313" key="3">
    <source>
        <dbReference type="EMBL" id="RCW51216.1"/>
    </source>
</evidence>
<reference evidence="3 4" key="1">
    <citation type="submission" date="2018-07" db="EMBL/GenBank/DDBJ databases">
        <title>Genomic Encyclopedia of Type Strains, Phase III (KMG-III): the genomes of soil and plant-associated and newly described type strains.</title>
        <authorList>
            <person name="Whitman W."/>
        </authorList>
    </citation>
    <scope>NUCLEOTIDE SEQUENCE [LARGE SCALE GENOMIC DNA]</scope>
    <source>
        <strain evidence="3 4">CECT 7506</strain>
    </source>
</reference>
<keyword evidence="4" id="KW-1185">Reference proteome</keyword>
<proteinExistence type="predicted"/>
<evidence type="ECO:0000313" key="4">
    <source>
        <dbReference type="Proteomes" id="UP000252415"/>
    </source>
</evidence>
<dbReference type="EMBL" id="QPJD01000002">
    <property type="protein sequence ID" value="RCW51216.1"/>
    <property type="molecule type" value="Genomic_DNA"/>
</dbReference>
<protein>
    <submittedName>
        <fullName evidence="3">Stage III sporulation protein AF</fullName>
    </submittedName>
</protein>
<keyword evidence="2" id="KW-0812">Transmembrane</keyword>
<keyword evidence="2" id="KW-0472">Membrane</keyword>
<feature type="transmembrane region" description="Helical" evidence="2">
    <location>
        <begin position="12"/>
        <end position="27"/>
    </location>
</feature>
<dbReference type="RefSeq" id="WP_181873352.1">
    <property type="nucleotide sequence ID" value="NZ_QPJD01000002.1"/>
</dbReference>
<feature type="region of interest" description="Disordered" evidence="1">
    <location>
        <begin position="187"/>
        <end position="209"/>
    </location>
</feature>
<evidence type="ECO:0000256" key="1">
    <source>
        <dbReference type="SAM" id="MobiDB-lite"/>
    </source>
</evidence>
<keyword evidence="2" id="KW-1133">Transmembrane helix</keyword>
<dbReference type="Pfam" id="PF09581">
    <property type="entry name" value="Spore_III_AF"/>
    <property type="match status" value="1"/>
</dbReference>
<feature type="transmembrane region" description="Helical" evidence="2">
    <location>
        <begin position="34"/>
        <end position="52"/>
    </location>
</feature>
<dbReference type="NCBIfam" id="TIGR02896">
    <property type="entry name" value="spore_III_AF"/>
    <property type="match status" value="1"/>
</dbReference>
<accession>A0A368W827</accession>
<sequence>MVAWLSDWLRDIIAVILLAVIVELLLPNKAMQRYARLVVGLFILLTILSPILKLIQSDIGTKLDEGMDEWSRSATTKEVQMPGLDQIRRDAERLSEKRELEAAKLTERTLEDSIKSELTERTKAPVDSVDAVLKWAAVSGRQTPYISEVTVTLKSADNQAGLVREGTQVEDVSPVAVDIEIERIDEGEAGAIPAESGTDSENVQKQERDDEKWIGAEPATAAAISTLIIQGWGVDANHIVVRQPVEQSNSK</sequence>
<evidence type="ECO:0000256" key="2">
    <source>
        <dbReference type="SAM" id="Phobius"/>
    </source>
</evidence>
<organism evidence="3 4">
    <name type="scientific">Paenibacillus prosopidis</name>
    <dbReference type="NCBI Taxonomy" id="630520"/>
    <lineage>
        <taxon>Bacteria</taxon>
        <taxon>Bacillati</taxon>
        <taxon>Bacillota</taxon>
        <taxon>Bacilli</taxon>
        <taxon>Bacillales</taxon>
        <taxon>Paenibacillaceae</taxon>
        <taxon>Paenibacillus</taxon>
    </lineage>
</organism>
<dbReference type="InterPro" id="IPR014245">
    <property type="entry name" value="Spore_III_AF"/>
</dbReference>
<gene>
    <name evidence="3" type="ORF">DFP97_102411</name>
</gene>
<comment type="caution">
    <text evidence="3">The sequence shown here is derived from an EMBL/GenBank/DDBJ whole genome shotgun (WGS) entry which is preliminary data.</text>
</comment>